<dbReference type="Gene3D" id="3.30.420.150">
    <property type="entry name" value="Exopolyphosphatase. Domain 2"/>
    <property type="match status" value="1"/>
</dbReference>
<evidence type="ECO:0000256" key="9">
    <source>
        <dbReference type="ARBA" id="ARBA00022741"/>
    </source>
</evidence>
<keyword evidence="13" id="KW-0460">Magnesium</keyword>
<accession>A0A2Y9NI47</accession>
<evidence type="ECO:0000256" key="17">
    <source>
        <dbReference type="ARBA" id="ARBA00023180"/>
    </source>
</evidence>
<keyword evidence="10 22" id="KW-0378">Hydrolase</keyword>
<keyword evidence="14" id="KW-1133">Transmembrane helix</keyword>
<evidence type="ECO:0000256" key="2">
    <source>
        <dbReference type="ARBA" id="ARBA00001946"/>
    </source>
</evidence>
<dbReference type="GO" id="GO:0004382">
    <property type="term" value="F:GDP phosphatase activity"/>
    <property type="evidence" value="ECO:0007669"/>
    <property type="project" value="TreeGrafter"/>
</dbReference>
<dbReference type="GO" id="GO:0005886">
    <property type="term" value="C:plasma membrane"/>
    <property type="evidence" value="ECO:0007669"/>
    <property type="project" value="UniProtKB-SubCell"/>
</dbReference>
<evidence type="ECO:0000256" key="10">
    <source>
        <dbReference type="ARBA" id="ARBA00022801"/>
    </source>
</evidence>
<protein>
    <recommendedName>
        <fullName evidence="18">Ectonucleoside triphosphate diphosphohydrolase 8</fullName>
        <ecNumber evidence="5">3.6.1.5</ecNumber>
    </recommendedName>
</protein>
<keyword evidence="24" id="KW-1185">Reference proteome</keyword>
<keyword evidence="6" id="KW-1003">Cell membrane</keyword>
<evidence type="ECO:0000313" key="25">
    <source>
        <dbReference type="RefSeq" id="XP_022433740.1"/>
    </source>
</evidence>
<dbReference type="InterPro" id="IPR000407">
    <property type="entry name" value="GDA1_CD39_NTPase"/>
</dbReference>
<dbReference type="CTD" id="377841"/>
<feature type="binding site" evidence="21">
    <location>
        <begin position="282"/>
        <end position="286"/>
    </location>
    <ligand>
        <name>ATP</name>
        <dbReference type="ChEBI" id="CHEBI:30616"/>
    </ligand>
</feature>
<evidence type="ECO:0000256" key="20">
    <source>
        <dbReference type="PIRSR" id="PIRSR600407-1"/>
    </source>
</evidence>
<organism evidence="24 25">
    <name type="scientific">Delphinapterus leucas</name>
    <name type="common">Beluga whale</name>
    <dbReference type="NCBI Taxonomy" id="9749"/>
    <lineage>
        <taxon>Eukaryota</taxon>
        <taxon>Metazoa</taxon>
        <taxon>Chordata</taxon>
        <taxon>Craniata</taxon>
        <taxon>Vertebrata</taxon>
        <taxon>Euteleostomi</taxon>
        <taxon>Mammalia</taxon>
        <taxon>Eutheria</taxon>
        <taxon>Laurasiatheria</taxon>
        <taxon>Artiodactyla</taxon>
        <taxon>Whippomorpha</taxon>
        <taxon>Cetacea</taxon>
        <taxon>Odontoceti</taxon>
        <taxon>Monodontidae</taxon>
        <taxon>Delphinapterus</taxon>
    </lineage>
</organism>
<dbReference type="GeneID" id="111176972"/>
<evidence type="ECO:0000256" key="1">
    <source>
        <dbReference type="ARBA" id="ARBA00001913"/>
    </source>
</evidence>
<comment type="cofactor">
    <cofactor evidence="1">
        <name>Ca(2+)</name>
        <dbReference type="ChEBI" id="CHEBI:29108"/>
    </cofactor>
</comment>
<comment type="catalytic activity">
    <reaction evidence="19">
        <text>a ribonucleoside 5'-triphosphate + 2 H2O = a ribonucleoside 5'-phosphate + 2 phosphate + 2 H(+)</text>
        <dbReference type="Rhea" id="RHEA:36795"/>
        <dbReference type="ChEBI" id="CHEBI:15377"/>
        <dbReference type="ChEBI" id="CHEBI:15378"/>
        <dbReference type="ChEBI" id="CHEBI:43474"/>
        <dbReference type="ChEBI" id="CHEBI:58043"/>
        <dbReference type="ChEBI" id="CHEBI:61557"/>
        <dbReference type="EC" id="3.6.1.5"/>
    </reaction>
</comment>
<dbReference type="Proteomes" id="UP000248483">
    <property type="component" value="Unplaced"/>
</dbReference>
<keyword evidence="17" id="KW-0325">Glycoprotein</keyword>
<dbReference type="GO" id="GO:0045134">
    <property type="term" value="F:UDP phosphatase activity"/>
    <property type="evidence" value="ECO:0007669"/>
    <property type="project" value="TreeGrafter"/>
</dbReference>
<feature type="region of interest" description="Disordered" evidence="23">
    <location>
        <begin position="340"/>
        <end position="393"/>
    </location>
</feature>
<dbReference type="GO" id="GO:0017111">
    <property type="term" value="F:ribonucleoside triphosphate phosphatase activity"/>
    <property type="evidence" value="ECO:0007669"/>
    <property type="project" value="TreeGrafter"/>
</dbReference>
<evidence type="ECO:0000256" key="18">
    <source>
        <dbReference type="ARBA" id="ARBA00039598"/>
    </source>
</evidence>
<evidence type="ECO:0000256" key="22">
    <source>
        <dbReference type="RuleBase" id="RU003833"/>
    </source>
</evidence>
<comment type="subcellular location">
    <subcellularLocation>
        <location evidence="3">Cell membrane</location>
        <topology evidence="3">Multi-pass membrane protein</topology>
    </subcellularLocation>
</comment>
<evidence type="ECO:0000256" key="16">
    <source>
        <dbReference type="ARBA" id="ARBA00023157"/>
    </source>
</evidence>
<dbReference type="GO" id="GO:0005524">
    <property type="term" value="F:ATP binding"/>
    <property type="evidence" value="ECO:0007669"/>
    <property type="project" value="UniProtKB-KW"/>
</dbReference>
<evidence type="ECO:0000256" key="4">
    <source>
        <dbReference type="ARBA" id="ARBA00009283"/>
    </source>
</evidence>
<evidence type="ECO:0000256" key="21">
    <source>
        <dbReference type="PIRSR" id="PIRSR600407-2"/>
    </source>
</evidence>
<evidence type="ECO:0000256" key="8">
    <source>
        <dbReference type="ARBA" id="ARBA00022723"/>
    </source>
</evidence>
<dbReference type="Pfam" id="PF01150">
    <property type="entry name" value="GDA1_CD39"/>
    <property type="match status" value="2"/>
</dbReference>
<keyword evidence="9 21" id="KW-0547">Nucleotide-binding</keyword>
<evidence type="ECO:0000256" key="5">
    <source>
        <dbReference type="ARBA" id="ARBA00012148"/>
    </source>
</evidence>
<keyword evidence="8" id="KW-0479">Metal-binding</keyword>
<dbReference type="RefSeq" id="XP_022433740.1">
    <property type="nucleotide sequence ID" value="XM_022578032.2"/>
</dbReference>
<dbReference type="EC" id="3.6.1.5" evidence="5"/>
<keyword evidence="15" id="KW-0472">Membrane</keyword>
<evidence type="ECO:0000256" key="12">
    <source>
        <dbReference type="ARBA" id="ARBA00022840"/>
    </source>
</evidence>
<evidence type="ECO:0000256" key="14">
    <source>
        <dbReference type="ARBA" id="ARBA00022989"/>
    </source>
</evidence>
<evidence type="ECO:0000256" key="23">
    <source>
        <dbReference type="SAM" id="MobiDB-lite"/>
    </source>
</evidence>
<comment type="similarity">
    <text evidence="4 22">Belongs to the GDA1/CD39 NTPase family.</text>
</comment>
<name>A0A2Y9NI47_DELLE</name>
<evidence type="ECO:0000256" key="11">
    <source>
        <dbReference type="ARBA" id="ARBA00022837"/>
    </source>
</evidence>
<evidence type="ECO:0000256" key="3">
    <source>
        <dbReference type="ARBA" id="ARBA00004651"/>
    </source>
</evidence>
<dbReference type="AlphaFoldDB" id="A0A2Y9NI47"/>
<comment type="cofactor">
    <cofactor evidence="2">
        <name>Mg(2+)</name>
        <dbReference type="ChEBI" id="CHEBI:18420"/>
    </cofactor>
</comment>
<dbReference type="GO" id="GO:0046872">
    <property type="term" value="F:metal ion binding"/>
    <property type="evidence" value="ECO:0007669"/>
    <property type="project" value="UniProtKB-KW"/>
</dbReference>
<dbReference type="PROSITE" id="PS01238">
    <property type="entry name" value="GDA1_CD39_NTPASE"/>
    <property type="match status" value="1"/>
</dbReference>
<gene>
    <name evidence="25" type="primary">ENTPD8</name>
</gene>
<evidence type="ECO:0000256" key="19">
    <source>
        <dbReference type="ARBA" id="ARBA00049175"/>
    </source>
</evidence>
<keyword evidence="11" id="KW-0106">Calcium</keyword>
<evidence type="ECO:0000256" key="13">
    <source>
        <dbReference type="ARBA" id="ARBA00022842"/>
    </source>
</evidence>
<keyword evidence="7" id="KW-0812">Transmembrane</keyword>
<feature type="compositionally biased region" description="Basic and acidic residues" evidence="23">
    <location>
        <begin position="373"/>
        <end position="387"/>
    </location>
</feature>
<dbReference type="PANTHER" id="PTHR11782">
    <property type="entry name" value="ADENOSINE/GUANOSINE DIPHOSPHATASE"/>
    <property type="match status" value="1"/>
</dbReference>
<evidence type="ECO:0000256" key="15">
    <source>
        <dbReference type="ARBA" id="ARBA00023136"/>
    </source>
</evidence>
<sequence length="651" mass="68638">MGLTWRERAFTALLGAAAVSGLTTLILFLVEATNVLLPADTKFGIVFDAGSSHTSLLVYQWPANKENDTGVVSQALACRAKAPGAPDVASLQPLPRTSRGLSPVCLKSPSSVSWPGISSYASDPAQAGESLQGCLEEALALIPKAKHQQTPMFLGATGGMRLLSRKNSSQAEDVFAAVSQALSRSPVAFWGAELLAGQDEGALGWVTINYVLGLLVQVPQTAPGSEGHPGGSSWPAPGWEGHSGGSSQPQDSVPPVCGQYSFSGEWIQPLEGTLVGALDMGGASTQITFVPGGPILDTTTQATFRLYGTEHSVYTHSYLCFGHDQMLNRLLAGLVQPEPPGASPLLPQRLPGHAGPGPPVRVALRPGRSPPRPRPEPHCGGDGEPRGLCRRHPGSLQLLQLRRPRRLRLRQGLPAPRAGTVLRLLQLLPHLPLPEPHLQAAAGHGQCHHLGVLPEALEAGGGELARAGRPAARLLCLGPVHPHAPARGLRVQPGDLGRHRVPQAGRWHRHRLDAGLHAEPDRPDPSRGARPVAGTELWRLGGRSRLFGADPHGHSRGHCGAALAPGLGWLPPGAGRQRPELARAFLSPNPKGSPCGLWPHGHMAPFCRWGHSGHGGCAVAPTMAFRCQRPSGFPMLHEGWAIATPAALRAV</sequence>
<keyword evidence="12 21" id="KW-0067">ATP-binding</keyword>
<dbReference type="Gene3D" id="3.30.420.40">
    <property type="match status" value="1"/>
</dbReference>
<evidence type="ECO:0000313" key="24">
    <source>
        <dbReference type="Proteomes" id="UP000248483"/>
    </source>
</evidence>
<reference evidence="25" key="1">
    <citation type="submission" date="2025-08" db="UniProtKB">
        <authorList>
            <consortium name="RefSeq"/>
        </authorList>
    </citation>
    <scope>IDENTIFICATION</scope>
    <source>
        <tissue evidence="25">Blood</tissue>
    </source>
</reference>
<keyword evidence="16" id="KW-1015">Disulfide bond</keyword>
<evidence type="ECO:0000256" key="7">
    <source>
        <dbReference type="ARBA" id="ARBA00022692"/>
    </source>
</evidence>
<dbReference type="GO" id="GO:0004050">
    <property type="term" value="F:apyrase activity"/>
    <property type="evidence" value="ECO:0007669"/>
    <property type="project" value="UniProtKB-EC"/>
</dbReference>
<feature type="active site" description="Proton acceptor" evidence="20">
    <location>
        <position position="200"/>
    </location>
</feature>
<proteinExistence type="inferred from homology"/>
<evidence type="ECO:0000256" key="6">
    <source>
        <dbReference type="ARBA" id="ARBA00022475"/>
    </source>
</evidence>
<dbReference type="PANTHER" id="PTHR11782:SF31">
    <property type="entry name" value="ECTONUCLEOSIDE TRIPHOSPHATE DIPHOSPHOHYDROLASE 8"/>
    <property type="match status" value="1"/>
</dbReference>
<dbReference type="GO" id="GO:0009134">
    <property type="term" value="P:nucleoside diphosphate catabolic process"/>
    <property type="evidence" value="ECO:0007669"/>
    <property type="project" value="TreeGrafter"/>
</dbReference>
<feature type="region of interest" description="Disordered" evidence="23">
    <location>
        <begin position="221"/>
        <end position="254"/>
    </location>
</feature>